<feature type="compositionally biased region" description="Low complexity" evidence="6">
    <location>
        <begin position="89"/>
        <end position="98"/>
    </location>
</feature>
<dbReference type="SMART" id="SM00369">
    <property type="entry name" value="LRR_TYP"/>
    <property type="match status" value="2"/>
</dbReference>
<feature type="region of interest" description="Disordered" evidence="6">
    <location>
        <begin position="89"/>
        <end position="223"/>
    </location>
</feature>
<keyword evidence="7" id="KW-1133">Transmembrane helix</keyword>
<evidence type="ECO:0000256" key="4">
    <source>
        <dbReference type="ARBA" id="ARBA00022737"/>
    </source>
</evidence>
<feature type="region of interest" description="Disordered" evidence="6">
    <location>
        <begin position="1"/>
        <end position="56"/>
    </location>
</feature>
<accession>A0A9K3KYH2</accession>
<feature type="domain" description="Leucine-rich repeat-containing N-terminal plant-type" evidence="8">
    <location>
        <begin position="464"/>
        <end position="482"/>
    </location>
</feature>
<dbReference type="PANTHER" id="PTHR48059:SF30">
    <property type="entry name" value="OS06G0587000 PROTEIN"/>
    <property type="match status" value="1"/>
</dbReference>
<dbReference type="Pfam" id="PF13855">
    <property type="entry name" value="LRR_8"/>
    <property type="match status" value="1"/>
</dbReference>
<gene>
    <name evidence="9" type="ORF">IV203_008286</name>
</gene>
<evidence type="ECO:0000256" key="7">
    <source>
        <dbReference type="SAM" id="Phobius"/>
    </source>
</evidence>
<dbReference type="Pfam" id="PF00560">
    <property type="entry name" value="LRR_1"/>
    <property type="match status" value="3"/>
</dbReference>
<keyword evidence="2" id="KW-1003">Cell membrane</keyword>
<evidence type="ECO:0000313" key="10">
    <source>
        <dbReference type="Proteomes" id="UP000693970"/>
    </source>
</evidence>
<dbReference type="Proteomes" id="UP000693970">
    <property type="component" value="Unassembled WGS sequence"/>
</dbReference>
<feature type="compositionally biased region" description="Low complexity" evidence="6">
    <location>
        <begin position="155"/>
        <end position="167"/>
    </location>
</feature>
<name>A0A9K3KYH2_9STRA</name>
<feature type="compositionally biased region" description="Low complexity" evidence="6">
    <location>
        <begin position="105"/>
        <end position="118"/>
    </location>
</feature>
<organism evidence="9 10">
    <name type="scientific">Nitzschia inconspicua</name>
    <dbReference type="NCBI Taxonomy" id="303405"/>
    <lineage>
        <taxon>Eukaryota</taxon>
        <taxon>Sar</taxon>
        <taxon>Stramenopiles</taxon>
        <taxon>Ochrophyta</taxon>
        <taxon>Bacillariophyta</taxon>
        <taxon>Bacillariophyceae</taxon>
        <taxon>Bacillariophycidae</taxon>
        <taxon>Bacillariales</taxon>
        <taxon>Bacillariaceae</taxon>
        <taxon>Nitzschia</taxon>
    </lineage>
</organism>
<keyword evidence="7" id="KW-0812">Transmembrane</keyword>
<dbReference type="GO" id="GO:0005886">
    <property type="term" value="C:plasma membrane"/>
    <property type="evidence" value="ECO:0007669"/>
    <property type="project" value="UniProtKB-SubCell"/>
</dbReference>
<dbReference type="FunFam" id="3.80.10.10:FF:000041">
    <property type="entry name" value="LRR receptor-like serine/threonine-protein kinase ERECTA"/>
    <property type="match status" value="1"/>
</dbReference>
<proteinExistence type="inferred from homology"/>
<evidence type="ECO:0000256" key="5">
    <source>
        <dbReference type="ARBA" id="ARBA00038043"/>
    </source>
</evidence>
<feature type="compositionally biased region" description="Polar residues" evidence="6">
    <location>
        <begin position="19"/>
        <end position="36"/>
    </location>
</feature>
<dbReference type="InterPro" id="IPR013210">
    <property type="entry name" value="LRR_N_plant-typ"/>
</dbReference>
<reference evidence="9" key="2">
    <citation type="submission" date="2021-04" db="EMBL/GenBank/DDBJ databases">
        <authorList>
            <person name="Podell S."/>
        </authorList>
    </citation>
    <scope>NUCLEOTIDE SEQUENCE</scope>
    <source>
        <strain evidence="9">Hildebrandi</strain>
    </source>
</reference>
<reference evidence="9" key="1">
    <citation type="journal article" date="2021" name="Sci. Rep.">
        <title>Diploid genomic architecture of Nitzschia inconspicua, an elite biomass production diatom.</title>
        <authorList>
            <person name="Oliver A."/>
            <person name="Podell S."/>
            <person name="Pinowska A."/>
            <person name="Traller J.C."/>
            <person name="Smith S.R."/>
            <person name="McClure R."/>
            <person name="Beliaev A."/>
            <person name="Bohutskyi P."/>
            <person name="Hill E.A."/>
            <person name="Rabines A."/>
            <person name="Zheng H."/>
            <person name="Allen L.Z."/>
            <person name="Kuo A."/>
            <person name="Grigoriev I.V."/>
            <person name="Allen A.E."/>
            <person name="Hazlebeck D."/>
            <person name="Allen E.E."/>
        </authorList>
    </citation>
    <scope>NUCLEOTIDE SEQUENCE</scope>
    <source>
        <strain evidence="9">Hildebrandi</strain>
    </source>
</reference>
<dbReference type="PANTHER" id="PTHR48059">
    <property type="entry name" value="POLYGALACTURONASE INHIBITOR 1"/>
    <property type="match status" value="1"/>
</dbReference>
<sequence>MSQPEWMKKYHQIVGQKGQGSTEESGTTEQVANVSQKKNEEQIDPRSTGTTGSEDAAALFRAAGEAPAVAAPSAQEEEDAAALFRAAGEAPAVAAPSAQEEEDAAALFQAAGAAAPVASNPVEEESNIDPEPTIDSSVAGVDSTVEAESSTTVDNAQQQQENNAAEQDVGESWVVDQSKISRDEDAVPRPDEPEQLDVEVPKPPSAGSVEEEEYYDEEEGDEVYEEEVYVEEGQEREVEDQYFQNEEEAQAAVIAATQSRSAKVAPAPEEFTLPVFNLEEQRKVILSSSKGKRSYMSPAVPIVAFLFLAAAILLVVFLVVLRDDDVTRSGPTMAPSMQFLPLEPTRNGNIPSAATTRFDPFQGNCNFALSTQPNVIDQCACSSSVTIIADDIRVRRQDLVDDFMQSVFPGWNETVTSCSPENQALLWMSSGINNGGEVGNLLKLQRFALALLYIDQGGTNWRTATNWMTEADVCAWDGVTCNDQSFVRTLRLDRNRLSGPISDAPALLNAIEGYSAVQNGMTGDIPVSFFKNDSVQSLDLSFNDLSGAFPRLDQESNIRLLNLAGNRLSGSIPREVSNAISLESLNIASNTFSGELPDELFDLPLQELAIGGNILEGTIPTQLRSVTTLTSLSLGPNLFEDDIPTFLGDLTNLKRLSIMGIPGLKGRLPAQYGLSLTNLENFVLSETSVGGNIPDQFSGLTALEVLNLSSNALARAIPGSLGQLSKLVTLDLSNNDFTGIVPGSLSSLFLLEELQLHTNSLVGTIPVSFGNLANLRTFTLDGNLMNGRAPDDVCALRDVQLNDFVVDCPTQTSGGQVLGIICSVPDCCTECL</sequence>
<dbReference type="Pfam" id="PF08263">
    <property type="entry name" value="LRRNT_2"/>
    <property type="match status" value="1"/>
</dbReference>
<dbReference type="InterPro" id="IPR051848">
    <property type="entry name" value="PGIP"/>
</dbReference>
<dbReference type="EMBL" id="JAGRRH010000017">
    <property type="protein sequence ID" value="KAG7352238.1"/>
    <property type="molecule type" value="Genomic_DNA"/>
</dbReference>
<evidence type="ECO:0000259" key="8">
    <source>
        <dbReference type="Pfam" id="PF08263"/>
    </source>
</evidence>
<feature type="compositionally biased region" description="Acidic residues" evidence="6">
    <location>
        <begin position="209"/>
        <end position="223"/>
    </location>
</feature>
<feature type="compositionally biased region" description="Basic and acidic residues" evidence="6">
    <location>
        <begin position="179"/>
        <end position="192"/>
    </location>
</feature>
<keyword evidence="7" id="KW-0472">Membrane</keyword>
<dbReference type="FunFam" id="3.80.10.10:FF:000383">
    <property type="entry name" value="Leucine-rich repeat receptor protein kinase EMS1"/>
    <property type="match status" value="1"/>
</dbReference>
<dbReference type="InterPro" id="IPR001611">
    <property type="entry name" value="Leu-rich_rpt"/>
</dbReference>
<evidence type="ECO:0000256" key="2">
    <source>
        <dbReference type="ARBA" id="ARBA00022475"/>
    </source>
</evidence>
<comment type="subcellular location">
    <subcellularLocation>
        <location evidence="1">Cell membrane</location>
    </subcellularLocation>
</comment>
<evidence type="ECO:0000313" key="9">
    <source>
        <dbReference type="EMBL" id="KAG7352238.1"/>
    </source>
</evidence>
<dbReference type="OrthoDB" id="203703at2759"/>
<dbReference type="InterPro" id="IPR003591">
    <property type="entry name" value="Leu-rich_rpt_typical-subtyp"/>
</dbReference>
<comment type="caution">
    <text evidence="9">The sequence shown here is derived from an EMBL/GenBank/DDBJ whole genome shotgun (WGS) entry which is preliminary data.</text>
</comment>
<protein>
    <submittedName>
        <fullName evidence="9">RHS repeat-associated core domain containing protein</fullName>
    </submittedName>
</protein>
<keyword evidence="4" id="KW-0677">Repeat</keyword>
<evidence type="ECO:0000256" key="3">
    <source>
        <dbReference type="ARBA" id="ARBA00022614"/>
    </source>
</evidence>
<keyword evidence="10" id="KW-1185">Reference proteome</keyword>
<evidence type="ECO:0000256" key="6">
    <source>
        <dbReference type="SAM" id="MobiDB-lite"/>
    </source>
</evidence>
<evidence type="ECO:0000256" key="1">
    <source>
        <dbReference type="ARBA" id="ARBA00004236"/>
    </source>
</evidence>
<comment type="similarity">
    <text evidence="5">Belongs to the polygalacturonase-inhibiting protein family.</text>
</comment>
<dbReference type="AlphaFoldDB" id="A0A9K3KYH2"/>
<keyword evidence="3" id="KW-0433">Leucine-rich repeat</keyword>
<feature type="transmembrane region" description="Helical" evidence="7">
    <location>
        <begin position="299"/>
        <end position="321"/>
    </location>
</feature>